<gene>
    <name evidence="2" type="ORF">A0128_10335</name>
</gene>
<proteinExistence type="predicted"/>
<name>A0A1D7UX94_9LEPT</name>
<evidence type="ECO:0000313" key="3">
    <source>
        <dbReference type="Proteomes" id="UP000094197"/>
    </source>
</evidence>
<keyword evidence="3" id="KW-1185">Reference proteome</keyword>
<evidence type="ECO:0000256" key="1">
    <source>
        <dbReference type="SAM" id="MobiDB-lite"/>
    </source>
</evidence>
<accession>A0A1D7UX94</accession>
<dbReference type="KEGG" id="laj:A0128_10335"/>
<reference evidence="2 3" key="1">
    <citation type="submission" date="2016-04" db="EMBL/GenBank/DDBJ databases">
        <title>Complete genome seqeunce of Leptospira alstonii serovar Room22.</title>
        <authorList>
            <person name="Nally J.E."/>
            <person name="Bayles D.O."/>
            <person name="Hurley D."/>
            <person name="Fanning S."/>
            <person name="McMahon B.J."/>
            <person name="Arent Z."/>
        </authorList>
    </citation>
    <scope>NUCLEOTIDE SEQUENCE [LARGE SCALE GENOMIC DNA]</scope>
    <source>
        <strain evidence="2 3">GWTS #1</strain>
    </source>
</reference>
<dbReference type="AlphaFoldDB" id="A0A1D7UX94"/>
<dbReference type="EMBL" id="CP015217">
    <property type="protein sequence ID" value="AOP34209.1"/>
    <property type="molecule type" value="Genomic_DNA"/>
</dbReference>
<sequence length="430" mass="49777">MLTYIRENKKFVLALLFVWTVAAAWILPNRYKLLSKVALMVRPPGYDRQTAEEFIEKGDSILQREVAYQDQGERIPDLDLMREACLYYYSLSERDSVLYKPSWTDSMTIWRFKDSGMKDETSGEKKISSKTRSRTPITGGLNPGEYWRTTSPTVLEALDYYKRALNFSGPDFSVPKKIERAALAVCRPEEVLLAYADYVRNTEESVRVAIEKIKPEKPFFSCNQDSNPLNVLTEKQNQMRVWSQIKSNSFLIDPDRNIRVNANDFKKALNLLAFGIYKTGLNSISPLEADGILEKLLFFSDPGTVEYDELLFKRGMLNYQLGKRDPLFWNKAIFYFREAAQSNFLDKGSVFEARLMTVRSEIRKGELDSALQELQSLESELYSIDKAYRVTGAGRSDLVEDRKKLLRYVLRKKGRYEEADELYVEDDSLF</sequence>
<dbReference type="OrthoDB" id="341257at2"/>
<dbReference type="Proteomes" id="UP000094197">
    <property type="component" value="Chromosome 1"/>
</dbReference>
<dbReference type="RefSeq" id="WP_069607436.1">
    <property type="nucleotide sequence ID" value="NZ_CP015217.1"/>
</dbReference>
<organism evidence="2 3">
    <name type="scientific">Leptospira tipperaryensis</name>
    <dbReference type="NCBI Taxonomy" id="2564040"/>
    <lineage>
        <taxon>Bacteria</taxon>
        <taxon>Pseudomonadati</taxon>
        <taxon>Spirochaetota</taxon>
        <taxon>Spirochaetia</taxon>
        <taxon>Leptospirales</taxon>
        <taxon>Leptospiraceae</taxon>
        <taxon>Leptospira</taxon>
    </lineage>
</organism>
<evidence type="ECO:0000313" key="2">
    <source>
        <dbReference type="EMBL" id="AOP34209.1"/>
    </source>
</evidence>
<protein>
    <submittedName>
        <fullName evidence="2">Uncharacterized protein</fullName>
    </submittedName>
</protein>
<feature type="region of interest" description="Disordered" evidence="1">
    <location>
        <begin position="121"/>
        <end position="143"/>
    </location>
</feature>